<dbReference type="EMBL" id="SJPX01000005">
    <property type="protein sequence ID" value="TWU47935.1"/>
    <property type="molecule type" value="Genomic_DNA"/>
</dbReference>
<evidence type="ECO:0000313" key="2">
    <source>
        <dbReference type="Proteomes" id="UP000317977"/>
    </source>
</evidence>
<dbReference type="RefSeq" id="WP_146536376.1">
    <property type="nucleotide sequence ID" value="NZ_SJPX01000005.1"/>
</dbReference>
<accession>A0A5C6EHK0</accession>
<gene>
    <name evidence="1" type="ORF">Poly59_47790</name>
</gene>
<dbReference type="AlphaFoldDB" id="A0A5C6EHK0"/>
<name>A0A5C6EHK0_9BACT</name>
<protein>
    <submittedName>
        <fullName evidence="1">Uncharacterized protein</fullName>
    </submittedName>
</protein>
<reference evidence="1 2" key="1">
    <citation type="submission" date="2019-02" db="EMBL/GenBank/DDBJ databases">
        <title>Deep-cultivation of Planctomycetes and their phenomic and genomic characterization uncovers novel biology.</title>
        <authorList>
            <person name="Wiegand S."/>
            <person name="Jogler M."/>
            <person name="Boedeker C."/>
            <person name="Pinto D."/>
            <person name="Vollmers J."/>
            <person name="Rivas-Marin E."/>
            <person name="Kohn T."/>
            <person name="Peeters S.H."/>
            <person name="Heuer A."/>
            <person name="Rast P."/>
            <person name="Oberbeckmann S."/>
            <person name="Bunk B."/>
            <person name="Jeske O."/>
            <person name="Meyerdierks A."/>
            <person name="Storesund J.E."/>
            <person name="Kallscheuer N."/>
            <person name="Luecker S."/>
            <person name="Lage O.M."/>
            <person name="Pohl T."/>
            <person name="Merkel B.J."/>
            <person name="Hornburger P."/>
            <person name="Mueller R.-W."/>
            <person name="Bruemmer F."/>
            <person name="Labrenz M."/>
            <person name="Spormann A.M."/>
            <person name="Op Den Camp H."/>
            <person name="Overmann J."/>
            <person name="Amann R."/>
            <person name="Jetten M.S.M."/>
            <person name="Mascher T."/>
            <person name="Medema M.H."/>
            <person name="Devos D.P."/>
            <person name="Kaster A.-K."/>
            <person name="Ovreas L."/>
            <person name="Rohde M."/>
            <person name="Galperin M.Y."/>
            <person name="Jogler C."/>
        </authorList>
    </citation>
    <scope>NUCLEOTIDE SEQUENCE [LARGE SCALE GENOMIC DNA]</scope>
    <source>
        <strain evidence="1 2">Poly59</strain>
    </source>
</reference>
<evidence type="ECO:0000313" key="1">
    <source>
        <dbReference type="EMBL" id="TWU47935.1"/>
    </source>
</evidence>
<keyword evidence="2" id="KW-1185">Reference proteome</keyword>
<dbReference type="Proteomes" id="UP000317977">
    <property type="component" value="Unassembled WGS sequence"/>
</dbReference>
<comment type="caution">
    <text evidence="1">The sequence shown here is derived from an EMBL/GenBank/DDBJ whole genome shotgun (WGS) entry which is preliminary data.</text>
</comment>
<sequence length="76" mass="8305">MAMQVQPVSPERLVARMALAEVQEFLAELELASTSRDAARFKNLVFQLGSLELAIEMAGGPAFLEARRDSDVRIAA</sequence>
<organism evidence="1 2">
    <name type="scientific">Rubripirellula reticaptiva</name>
    <dbReference type="NCBI Taxonomy" id="2528013"/>
    <lineage>
        <taxon>Bacteria</taxon>
        <taxon>Pseudomonadati</taxon>
        <taxon>Planctomycetota</taxon>
        <taxon>Planctomycetia</taxon>
        <taxon>Pirellulales</taxon>
        <taxon>Pirellulaceae</taxon>
        <taxon>Rubripirellula</taxon>
    </lineage>
</organism>
<proteinExistence type="predicted"/>
<dbReference type="OrthoDB" id="287774at2"/>